<keyword evidence="2" id="KW-1185">Reference proteome</keyword>
<sequence>MTHDFLQQQQQQQVLPSSSTSSCHVVLTFIIPVLINLIQLKYQESQTSPFETHPKSMGIAVVGLLLYCLAYDAETRVASLPVGRRRSTYEWIPARAMVVFGLLSVTSLASTLFPDSMGPILYFVCVLFAAGDQVLRLWKLLLWKIRGRQQTILLT</sequence>
<comment type="caution">
    <text evidence="1">The sequence shown here is derived from an EMBL/GenBank/DDBJ whole genome shotgun (WGS) entry which is preliminary data.</text>
</comment>
<protein>
    <submittedName>
        <fullName evidence="1">Uncharacterized protein</fullName>
    </submittedName>
</protein>
<dbReference type="EMBL" id="CM037162">
    <property type="protein sequence ID" value="KAH7864372.1"/>
    <property type="molecule type" value="Genomic_DNA"/>
</dbReference>
<proteinExistence type="predicted"/>
<name>A0ACB7ZH52_9ERIC</name>
<dbReference type="Proteomes" id="UP000828048">
    <property type="component" value="Chromosome 12"/>
</dbReference>
<evidence type="ECO:0000313" key="1">
    <source>
        <dbReference type="EMBL" id="KAH7864372.1"/>
    </source>
</evidence>
<organism evidence="1 2">
    <name type="scientific">Vaccinium darrowii</name>
    <dbReference type="NCBI Taxonomy" id="229202"/>
    <lineage>
        <taxon>Eukaryota</taxon>
        <taxon>Viridiplantae</taxon>
        <taxon>Streptophyta</taxon>
        <taxon>Embryophyta</taxon>
        <taxon>Tracheophyta</taxon>
        <taxon>Spermatophyta</taxon>
        <taxon>Magnoliopsida</taxon>
        <taxon>eudicotyledons</taxon>
        <taxon>Gunneridae</taxon>
        <taxon>Pentapetalae</taxon>
        <taxon>asterids</taxon>
        <taxon>Ericales</taxon>
        <taxon>Ericaceae</taxon>
        <taxon>Vaccinioideae</taxon>
        <taxon>Vaccinieae</taxon>
        <taxon>Vaccinium</taxon>
    </lineage>
</organism>
<gene>
    <name evidence="1" type="ORF">Vadar_028880</name>
</gene>
<reference evidence="1 2" key="1">
    <citation type="journal article" date="2021" name="Hortic Res">
        <title>High-quality reference genome and annotation aids understanding of berry development for evergreen blueberry (Vaccinium darrowii).</title>
        <authorList>
            <person name="Yu J."/>
            <person name="Hulse-Kemp A.M."/>
            <person name="Babiker E."/>
            <person name="Staton M."/>
        </authorList>
    </citation>
    <scope>NUCLEOTIDE SEQUENCE [LARGE SCALE GENOMIC DNA]</scope>
    <source>
        <strain evidence="2">cv. NJ 8807/NJ 8810</strain>
        <tissue evidence="1">Young leaf</tissue>
    </source>
</reference>
<accession>A0ACB7ZH52</accession>
<evidence type="ECO:0000313" key="2">
    <source>
        <dbReference type="Proteomes" id="UP000828048"/>
    </source>
</evidence>